<comment type="caution">
    <text evidence="10">The sequence shown here is derived from an EMBL/GenBank/DDBJ whole genome shotgun (WGS) entry which is preliminary data.</text>
</comment>
<dbReference type="PANTHER" id="PTHR35789:SF1">
    <property type="entry name" value="SPORE GERMINATION PROTEIN B3"/>
    <property type="match status" value="1"/>
</dbReference>
<evidence type="ECO:0000256" key="2">
    <source>
        <dbReference type="ARBA" id="ARBA00007886"/>
    </source>
</evidence>
<dbReference type="EMBL" id="JBHTLU010000009">
    <property type="protein sequence ID" value="MFD1219260.1"/>
    <property type="molecule type" value="Genomic_DNA"/>
</dbReference>
<evidence type="ECO:0000256" key="4">
    <source>
        <dbReference type="ARBA" id="ARBA00022729"/>
    </source>
</evidence>
<dbReference type="Proteomes" id="UP001597180">
    <property type="component" value="Unassembled WGS sequence"/>
</dbReference>
<accession>A0ABW3UF97</accession>
<protein>
    <submittedName>
        <fullName evidence="10">Ger(X)C family spore germination protein</fullName>
    </submittedName>
</protein>
<dbReference type="Pfam" id="PF25198">
    <property type="entry name" value="Spore_GerAC_N"/>
    <property type="match status" value="1"/>
</dbReference>
<dbReference type="InterPro" id="IPR057336">
    <property type="entry name" value="GerAC_N"/>
</dbReference>
<dbReference type="PANTHER" id="PTHR35789">
    <property type="entry name" value="SPORE GERMINATION PROTEIN B3"/>
    <property type="match status" value="1"/>
</dbReference>
<reference evidence="11" key="1">
    <citation type="journal article" date="2019" name="Int. J. Syst. Evol. Microbiol.">
        <title>The Global Catalogue of Microorganisms (GCM) 10K type strain sequencing project: providing services to taxonomists for standard genome sequencing and annotation.</title>
        <authorList>
            <consortium name="The Broad Institute Genomics Platform"/>
            <consortium name="The Broad Institute Genome Sequencing Center for Infectious Disease"/>
            <person name="Wu L."/>
            <person name="Ma J."/>
        </authorList>
    </citation>
    <scope>NUCLEOTIDE SEQUENCE [LARGE SCALE GENOMIC DNA]</scope>
    <source>
        <strain evidence="11">CCUG 53270</strain>
    </source>
</reference>
<dbReference type="Gene3D" id="3.30.300.210">
    <property type="entry name" value="Nutrient germinant receptor protein C, domain 3"/>
    <property type="match status" value="1"/>
</dbReference>
<evidence type="ECO:0000256" key="3">
    <source>
        <dbReference type="ARBA" id="ARBA00022544"/>
    </source>
</evidence>
<dbReference type="RefSeq" id="WP_345585375.1">
    <property type="nucleotide sequence ID" value="NZ_BAABJG010000002.1"/>
</dbReference>
<dbReference type="PROSITE" id="PS51257">
    <property type="entry name" value="PROKAR_LIPOPROTEIN"/>
    <property type="match status" value="1"/>
</dbReference>
<evidence type="ECO:0000256" key="1">
    <source>
        <dbReference type="ARBA" id="ARBA00004635"/>
    </source>
</evidence>
<dbReference type="Pfam" id="PF05504">
    <property type="entry name" value="Spore_GerAC"/>
    <property type="match status" value="1"/>
</dbReference>
<dbReference type="InterPro" id="IPR008844">
    <property type="entry name" value="Spore_GerAC-like"/>
</dbReference>
<keyword evidence="6" id="KW-0564">Palmitate</keyword>
<evidence type="ECO:0000313" key="11">
    <source>
        <dbReference type="Proteomes" id="UP001597180"/>
    </source>
</evidence>
<keyword evidence="7" id="KW-0449">Lipoprotein</keyword>
<proteinExistence type="inferred from homology"/>
<comment type="subcellular location">
    <subcellularLocation>
        <location evidence="1">Membrane</location>
        <topology evidence="1">Lipid-anchor</topology>
    </subcellularLocation>
</comment>
<evidence type="ECO:0000256" key="5">
    <source>
        <dbReference type="ARBA" id="ARBA00023136"/>
    </source>
</evidence>
<comment type="similarity">
    <text evidence="2">Belongs to the GerABKC lipoprotein family.</text>
</comment>
<keyword evidence="11" id="KW-1185">Reference proteome</keyword>
<keyword evidence="3" id="KW-0309">Germination</keyword>
<evidence type="ECO:0000313" key="10">
    <source>
        <dbReference type="EMBL" id="MFD1219260.1"/>
    </source>
</evidence>
<name>A0ABW3UF97_9BACL</name>
<sequence length="397" mass="44157">MDNRLRKILIVLIALPLLLLVSGCWSTVELNDRAFARMMIFDKGKEGIELTLGFPLPNRMIPGMAGSGGGPQSGSPYTFITKEGVNVGQALRNIQIDLSRKITLGQSSVVVIGKELAQEGIAPVLEFLAREPRVHINASVFVTEGKGKEIANIPTICERFPTDILTAYVLQHETMQTTIKDFLMANYTGGDMIAPLLYFKPQKIASEKGKLQDWMGVGGAAIFKNKKLQSTIGVKEMRGALWVVGQLADAEITIPSPSDGRKVSFFIEHSHTKIKPQLSGGKASIQLQCTANARLLSSDSMLDAEDPKQLKELEHQLETEVERRIMSVIDKTREAKSDAFQFGNFIAWYYPKQWKTLQPQWVEHYSNRTAEVIIHADIDIRRLGTETKSVELEETTS</sequence>
<feature type="domain" description="Spore germination GerAC-like C-terminal" evidence="8">
    <location>
        <begin position="219"/>
        <end position="384"/>
    </location>
</feature>
<gene>
    <name evidence="10" type="ORF">ACFQ4B_03930</name>
</gene>
<feature type="domain" description="Spore germination protein N-terminal" evidence="9">
    <location>
        <begin position="28"/>
        <end position="197"/>
    </location>
</feature>
<evidence type="ECO:0000259" key="9">
    <source>
        <dbReference type="Pfam" id="PF25198"/>
    </source>
</evidence>
<dbReference type="InterPro" id="IPR046953">
    <property type="entry name" value="Spore_GerAC-like_C"/>
</dbReference>
<evidence type="ECO:0000256" key="6">
    <source>
        <dbReference type="ARBA" id="ARBA00023139"/>
    </source>
</evidence>
<dbReference type="InterPro" id="IPR038501">
    <property type="entry name" value="Spore_GerAC_C_sf"/>
</dbReference>
<organism evidence="10 11">
    <name type="scientific">Paenibacillus vulneris</name>
    <dbReference type="NCBI Taxonomy" id="1133364"/>
    <lineage>
        <taxon>Bacteria</taxon>
        <taxon>Bacillati</taxon>
        <taxon>Bacillota</taxon>
        <taxon>Bacilli</taxon>
        <taxon>Bacillales</taxon>
        <taxon>Paenibacillaceae</taxon>
        <taxon>Paenibacillus</taxon>
    </lineage>
</organism>
<keyword evidence="5" id="KW-0472">Membrane</keyword>
<dbReference type="NCBIfam" id="TIGR02887">
    <property type="entry name" value="spore_ger_x_C"/>
    <property type="match status" value="1"/>
</dbReference>
<evidence type="ECO:0000256" key="7">
    <source>
        <dbReference type="ARBA" id="ARBA00023288"/>
    </source>
</evidence>
<evidence type="ECO:0000259" key="8">
    <source>
        <dbReference type="Pfam" id="PF05504"/>
    </source>
</evidence>
<keyword evidence="4" id="KW-0732">Signal</keyword>